<accession>A0A498LLI8</accession>
<gene>
    <name evidence="2" type="ORF">ROHU_012354</name>
</gene>
<evidence type="ECO:0000313" key="2">
    <source>
        <dbReference type="EMBL" id="RXN06467.1"/>
    </source>
</evidence>
<dbReference type="EMBL" id="QBIY01013369">
    <property type="protein sequence ID" value="RXN06467.1"/>
    <property type="molecule type" value="Genomic_DNA"/>
</dbReference>
<organism evidence="2 3">
    <name type="scientific">Labeo rohita</name>
    <name type="common">Indian major carp</name>
    <name type="synonym">Cyprinus rohita</name>
    <dbReference type="NCBI Taxonomy" id="84645"/>
    <lineage>
        <taxon>Eukaryota</taxon>
        <taxon>Metazoa</taxon>
        <taxon>Chordata</taxon>
        <taxon>Craniata</taxon>
        <taxon>Vertebrata</taxon>
        <taxon>Euteleostomi</taxon>
        <taxon>Actinopterygii</taxon>
        <taxon>Neopterygii</taxon>
        <taxon>Teleostei</taxon>
        <taxon>Ostariophysi</taxon>
        <taxon>Cypriniformes</taxon>
        <taxon>Cyprinidae</taxon>
        <taxon>Labeoninae</taxon>
        <taxon>Labeonini</taxon>
        <taxon>Labeo</taxon>
    </lineage>
</organism>
<evidence type="ECO:0000256" key="1">
    <source>
        <dbReference type="SAM" id="SignalP"/>
    </source>
</evidence>
<dbReference type="Proteomes" id="UP000290572">
    <property type="component" value="Unassembled WGS sequence"/>
</dbReference>
<dbReference type="AlphaFoldDB" id="A0A498LLI8"/>
<name>A0A498LLI8_LABRO</name>
<dbReference type="STRING" id="84645.A0A498LLI8"/>
<keyword evidence="3" id="KW-1185">Reference proteome</keyword>
<feature type="signal peptide" evidence="1">
    <location>
        <begin position="1"/>
        <end position="23"/>
    </location>
</feature>
<dbReference type="PROSITE" id="PS51257">
    <property type="entry name" value="PROKAR_LIPOPROTEIN"/>
    <property type="match status" value="1"/>
</dbReference>
<reference evidence="2 3" key="1">
    <citation type="submission" date="2018-03" db="EMBL/GenBank/DDBJ databases">
        <title>Draft genome sequence of Rohu Carp (Labeo rohita).</title>
        <authorList>
            <person name="Das P."/>
            <person name="Kushwaha B."/>
            <person name="Joshi C.G."/>
            <person name="Kumar D."/>
            <person name="Nagpure N.S."/>
            <person name="Sahoo L."/>
            <person name="Das S.P."/>
            <person name="Bit A."/>
            <person name="Patnaik S."/>
            <person name="Meher P.K."/>
            <person name="Jayasankar P."/>
            <person name="Koringa P.G."/>
            <person name="Patel N.V."/>
            <person name="Hinsu A.T."/>
            <person name="Kumar R."/>
            <person name="Pandey M."/>
            <person name="Agarwal S."/>
            <person name="Srivastava S."/>
            <person name="Singh M."/>
            <person name="Iquebal M.A."/>
            <person name="Jaiswal S."/>
            <person name="Angadi U.B."/>
            <person name="Kumar N."/>
            <person name="Raza M."/>
            <person name="Shah T.M."/>
            <person name="Rai A."/>
            <person name="Jena J.K."/>
        </authorList>
    </citation>
    <scope>NUCLEOTIDE SEQUENCE [LARGE SCALE GENOMIC DNA]</scope>
    <source>
        <strain evidence="2">DASCIFA01</strain>
        <tissue evidence="2">Testis</tissue>
    </source>
</reference>
<evidence type="ECO:0000313" key="3">
    <source>
        <dbReference type="Proteomes" id="UP000290572"/>
    </source>
</evidence>
<keyword evidence="1" id="KW-0732">Signal</keyword>
<comment type="caution">
    <text evidence="2">The sequence shown here is derived from an EMBL/GenBank/DDBJ whole genome shotgun (WGS) entry which is preliminary data.</text>
</comment>
<proteinExistence type="predicted"/>
<sequence length="217" mass="24866">MMSSRLLLLVLAALAACLRSGRAQVWIQYFFMSEFSYGRLPCGRPLMFQVCAYSNPEEDDEKPENEMHSNGTHKRLPRSLNVQVAQQAMCKMTKIQFINRQPVYEKVIIPVEDHKLENITTTTINQKQVTKISMKRNSSRRKRNVFFVTNTTDTISLTNIQRKQLANNRLAHKEQGNVLKKTKTLNCCQSPRSNHKAGSQGGDTHTGYSRDTLEIFL</sequence>
<feature type="chain" id="PRO_5019850517" evidence="1">
    <location>
        <begin position="24"/>
        <end position="217"/>
    </location>
</feature>
<protein>
    <submittedName>
        <fullName evidence="2">Adenylate terminal-differentiation specific-like protein</fullName>
    </submittedName>
</protein>